<proteinExistence type="predicted"/>
<dbReference type="AlphaFoldDB" id="A0AAV6QE74"/>
<dbReference type="EMBL" id="JAGKHQ010000017">
    <property type="protein sequence ID" value="KAG7489363.1"/>
    <property type="molecule type" value="Genomic_DNA"/>
</dbReference>
<organism evidence="1 2">
    <name type="scientific">Solea senegalensis</name>
    <name type="common">Senegalese sole</name>
    <dbReference type="NCBI Taxonomy" id="28829"/>
    <lineage>
        <taxon>Eukaryota</taxon>
        <taxon>Metazoa</taxon>
        <taxon>Chordata</taxon>
        <taxon>Craniata</taxon>
        <taxon>Vertebrata</taxon>
        <taxon>Euteleostomi</taxon>
        <taxon>Actinopterygii</taxon>
        <taxon>Neopterygii</taxon>
        <taxon>Teleostei</taxon>
        <taxon>Neoteleostei</taxon>
        <taxon>Acanthomorphata</taxon>
        <taxon>Carangaria</taxon>
        <taxon>Pleuronectiformes</taxon>
        <taxon>Pleuronectoidei</taxon>
        <taxon>Soleidae</taxon>
        <taxon>Solea</taxon>
    </lineage>
</organism>
<reference evidence="1 2" key="1">
    <citation type="journal article" date="2021" name="Sci. Rep.">
        <title>Chromosome anchoring in Senegalese sole (Solea senegalensis) reveals sex-associated markers and genome rearrangements in flatfish.</title>
        <authorList>
            <person name="Guerrero-Cozar I."/>
            <person name="Gomez-Garrido J."/>
            <person name="Berbel C."/>
            <person name="Martinez-Blanch J.F."/>
            <person name="Alioto T."/>
            <person name="Claros M.G."/>
            <person name="Gagnaire P.A."/>
            <person name="Manchado M."/>
        </authorList>
    </citation>
    <scope>NUCLEOTIDE SEQUENCE [LARGE SCALE GENOMIC DNA]</scope>
    <source>
        <strain evidence="1">Sse05_10M</strain>
    </source>
</reference>
<protein>
    <submittedName>
        <fullName evidence="1">Uncharacterized protein</fullName>
    </submittedName>
</protein>
<evidence type="ECO:0000313" key="2">
    <source>
        <dbReference type="Proteomes" id="UP000693946"/>
    </source>
</evidence>
<keyword evidence="2" id="KW-1185">Reference proteome</keyword>
<evidence type="ECO:0000313" key="1">
    <source>
        <dbReference type="EMBL" id="KAG7489363.1"/>
    </source>
</evidence>
<dbReference type="Proteomes" id="UP000693946">
    <property type="component" value="Linkage Group LG5"/>
</dbReference>
<name>A0AAV6QE74_SOLSE</name>
<comment type="caution">
    <text evidence="1">The sequence shown here is derived from an EMBL/GenBank/DDBJ whole genome shotgun (WGS) entry which is preliminary data.</text>
</comment>
<gene>
    <name evidence="1" type="ORF">JOB18_010228</name>
</gene>
<accession>A0AAV6QE74</accession>
<sequence length="53" mass="6181">MVLDPIPSPWQYKKIMNFFRSSLDRSTVVRTDGDVEQGRTSQGLDLHWTMKVL</sequence>